<keyword evidence="2" id="KW-1185">Reference proteome</keyword>
<accession>A0ABY6N7A4</accession>
<dbReference type="Proteomes" id="UP001163739">
    <property type="component" value="Chromosome"/>
</dbReference>
<dbReference type="EMBL" id="CP100390">
    <property type="protein sequence ID" value="UZE97900.1"/>
    <property type="molecule type" value="Genomic_DNA"/>
</dbReference>
<dbReference type="RefSeq" id="WP_265049375.1">
    <property type="nucleotide sequence ID" value="NZ_CP100390.1"/>
</dbReference>
<evidence type="ECO:0000313" key="2">
    <source>
        <dbReference type="Proteomes" id="UP001163739"/>
    </source>
</evidence>
<protein>
    <recommendedName>
        <fullName evidence="3">SpoIIAA-like</fullName>
    </recommendedName>
</protein>
<organism evidence="1 2">
    <name type="scientific">Alkalimarinus alittae</name>
    <dbReference type="NCBI Taxonomy" id="2961619"/>
    <lineage>
        <taxon>Bacteria</taxon>
        <taxon>Pseudomonadati</taxon>
        <taxon>Pseudomonadota</taxon>
        <taxon>Gammaproteobacteria</taxon>
        <taxon>Alteromonadales</taxon>
        <taxon>Alteromonadaceae</taxon>
        <taxon>Alkalimarinus</taxon>
    </lineage>
</organism>
<evidence type="ECO:0000313" key="1">
    <source>
        <dbReference type="EMBL" id="UZE97900.1"/>
    </source>
</evidence>
<sequence length="149" mass="17054">MSEVLNDKFTIRPVHDILYVSLIGSWSTDDTLNFVADYKRLVSKYFAQEWACVLQISDLEMLIGEDFQQETLKALNTWGYIKGMGALAIIVGHKNRDHLLFQFEEILKGKQSFQTGVFRSNEDADAWLRLRGFKAKLLVEESGVLKFGS</sequence>
<reference evidence="1" key="1">
    <citation type="submission" date="2022-06" db="EMBL/GenBank/DDBJ databases">
        <title>Alkalimarinus sp. nov., isolated from gut of a Alitta virens.</title>
        <authorList>
            <person name="Yang A.I."/>
            <person name="Shin N.-R."/>
        </authorList>
    </citation>
    <scope>NUCLEOTIDE SEQUENCE</scope>
    <source>
        <strain evidence="1">A2M4</strain>
    </source>
</reference>
<evidence type="ECO:0008006" key="3">
    <source>
        <dbReference type="Google" id="ProtNLM"/>
    </source>
</evidence>
<proteinExistence type="predicted"/>
<gene>
    <name evidence="1" type="ORF">NKI27_09245</name>
</gene>
<name>A0ABY6N7A4_9ALTE</name>